<dbReference type="Gene3D" id="3.40.50.2300">
    <property type="match status" value="2"/>
</dbReference>
<evidence type="ECO:0000313" key="5">
    <source>
        <dbReference type="EMBL" id="AWB67233.1"/>
    </source>
</evidence>
<dbReference type="KEGG" id="cate:C2869_12640"/>
<dbReference type="InterPro" id="IPR010982">
    <property type="entry name" value="Lambda_DNA-bd_dom_sf"/>
</dbReference>
<dbReference type="InterPro" id="IPR028082">
    <property type="entry name" value="Peripla_BP_I"/>
</dbReference>
<dbReference type="Proteomes" id="UP000244441">
    <property type="component" value="Chromosome"/>
</dbReference>
<dbReference type="Pfam" id="PF00356">
    <property type="entry name" value="LacI"/>
    <property type="match status" value="1"/>
</dbReference>
<dbReference type="CDD" id="cd01392">
    <property type="entry name" value="HTH_LacI"/>
    <property type="match status" value="1"/>
</dbReference>
<evidence type="ECO:0000313" key="6">
    <source>
        <dbReference type="Proteomes" id="UP000244441"/>
    </source>
</evidence>
<gene>
    <name evidence="5" type="ORF">C2869_12640</name>
</gene>
<dbReference type="GO" id="GO:0000976">
    <property type="term" value="F:transcription cis-regulatory region binding"/>
    <property type="evidence" value="ECO:0007669"/>
    <property type="project" value="TreeGrafter"/>
</dbReference>
<dbReference type="EMBL" id="CP026604">
    <property type="protein sequence ID" value="AWB67233.1"/>
    <property type="molecule type" value="Genomic_DNA"/>
</dbReference>
<name>A0A2S0VSR8_9ALTE</name>
<proteinExistence type="predicted"/>
<dbReference type="SUPFAM" id="SSF47413">
    <property type="entry name" value="lambda repressor-like DNA-binding domains"/>
    <property type="match status" value="1"/>
</dbReference>
<dbReference type="PANTHER" id="PTHR30146:SF120">
    <property type="entry name" value="ALANINE RACEMASE"/>
    <property type="match status" value="1"/>
</dbReference>
<evidence type="ECO:0000256" key="3">
    <source>
        <dbReference type="ARBA" id="ARBA00023163"/>
    </source>
</evidence>
<evidence type="ECO:0000259" key="4">
    <source>
        <dbReference type="PROSITE" id="PS50932"/>
    </source>
</evidence>
<dbReference type="PROSITE" id="PS50932">
    <property type="entry name" value="HTH_LACI_2"/>
    <property type="match status" value="1"/>
</dbReference>
<dbReference type="SUPFAM" id="SSF53822">
    <property type="entry name" value="Periplasmic binding protein-like I"/>
    <property type="match status" value="1"/>
</dbReference>
<organism evidence="5 6">
    <name type="scientific">Saccharobesus litoralis</name>
    <dbReference type="NCBI Taxonomy" id="2172099"/>
    <lineage>
        <taxon>Bacteria</taxon>
        <taxon>Pseudomonadati</taxon>
        <taxon>Pseudomonadota</taxon>
        <taxon>Gammaproteobacteria</taxon>
        <taxon>Alteromonadales</taxon>
        <taxon>Alteromonadaceae</taxon>
        <taxon>Saccharobesus</taxon>
    </lineage>
</organism>
<feature type="domain" description="HTH lacI-type" evidence="4">
    <location>
        <begin position="6"/>
        <end position="60"/>
    </location>
</feature>
<dbReference type="Gene3D" id="1.10.260.40">
    <property type="entry name" value="lambda repressor-like DNA-binding domains"/>
    <property type="match status" value="1"/>
</dbReference>
<evidence type="ECO:0000256" key="2">
    <source>
        <dbReference type="ARBA" id="ARBA00023125"/>
    </source>
</evidence>
<dbReference type="AlphaFoldDB" id="A0A2S0VSR8"/>
<dbReference type="GO" id="GO:0003700">
    <property type="term" value="F:DNA-binding transcription factor activity"/>
    <property type="evidence" value="ECO:0007669"/>
    <property type="project" value="TreeGrafter"/>
</dbReference>
<dbReference type="SMART" id="SM00354">
    <property type="entry name" value="HTH_LACI"/>
    <property type="match status" value="1"/>
</dbReference>
<accession>A0A2S0VSR8</accession>
<dbReference type="CDD" id="cd06295">
    <property type="entry name" value="PBP1_CelR"/>
    <property type="match status" value="1"/>
</dbReference>
<keyword evidence="2" id="KW-0238">DNA-binding</keyword>
<sequence>MNKLKATSFDIAYRAGVSQSTVSRALRNSPQVNEETRKRIQAIAKELNYKVDKNASNLRTRHSGTIALLLFEELDDTESHINPFYLSMLGSITRTCSKEGYDLLVSFQQFSDDWSADYADTNKADGLILLGYGDYLDYEGKLNELVEQGTKFVRWGAVVEGEPWLSIGCDNKNGGYLITRHLLSLGRRTIAFIGGADNHSPELYERYKGYCKAIEEAGYYVDLGLQFDAVTTEIDGAKALERLLASEKKFDAIVCASDLIAIGVIGALQEKGFQVPEDIAVVGFDDLTVARYSKPALTTVQQNTNLAGQMLVYNLLKQIDEAEVETRHIPAKLIVRESCGSKL</sequence>
<keyword evidence="3" id="KW-0804">Transcription</keyword>
<dbReference type="InterPro" id="IPR000843">
    <property type="entry name" value="HTH_LacI"/>
</dbReference>
<dbReference type="InterPro" id="IPR046335">
    <property type="entry name" value="LacI/GalR-like_sensor"/>
</dbReference>
<keyword evidence="6" id="KW-1185">Reference proteome</keyword>
<keyword evidence="1" id="KW-0805">Transcription regulation</keyword>
<reference evidence="5 6" key="1">
    <citation type="submission" date="2018-01" db="EMBL/GenBank/DDBJ databases">
        <title>Genome sequence of a Cantenovulum-like bacteria.</title>
        <authorList>
            <person name="Tan W.R."/>
            <person name="Lau N.-S."/>
            <person name="Go F."/>
            <person name="Amirul A.-A.A."/>
        </authorList>
    </citation>
    <scope>NUCLEOTIDE SEQUENCE [LARGE SCALE GENOMIC DNA]</scope>
    <source>
        <strain evidence="5 6">CCB-QB4</strain>
    </source>
</reference>
<evidence type="ECO:0000256" key="1">
    <source>
        <dbReference type="ARBA" id="ARBA00023015"/>
    </source>
</evidence>
<dbReference type="PANTHER" id="PTHR30146">
    <property type="entry name" value="LACI-RELATED TRANSCRIPTIONAL REPRESSOR"/>
    <property type="match status" value="1"/>
</dbReference>
<dbReference type="OrthoDB" id="5681588at2"/>
<dbReference type="Pfam" id="PF13377">
    <property type="entry name" value="Peripla_BP_3"/>
    <property type="match status" value="1"/>
</dbReference>
<dbReference type="RefSeq" id="WP_108603280.1">
    <property type="nucleotide sequence ID" value="NZ_CP026604.1"/>
</dbReference>
<protein>
    <submittedName>
        <fullName evidence="5">LacI family transcriptional regulator</fullName>
    </submittedName>
</protein>